<evidence type="ECO:0000256" key="2">
    <source>
        <dbReference type="SAM" id="Phobius"/>
    </source>
</evidence>
<dbReference type="Proteomes" id="UP000518206">
    <property type="component" value="Unassembled WGS sequence"/>
</dbReference>
<feature type="region of interest" description="Disordered" evidence="1">
    <location>
        <begin position="70"/>
        <end position="111"/>
    </location>
</feature>
<evidence type="ECO:0000256" key="1">
    <source>
        <dbReference type="SAM" id="MobiDB-lite"/>
    </source>
</evidence>
<gene>
    <name evidence="4" type="ORF">FHR80_002508</name>
</gene>
<dbReference type="Gene3D" id="2.130.10.10">
    <property type="entry name" value="YVTN repeat-like/Quinoprotein amine dehydrogenase"/>
    <property type="match status" value="2"/>
</dbReference>
<dbReference type="Pfam" id="PF13360">
    <property type="entry name" value="PQQ_2"/>
    <property type="match status" value="1"/>
</dbReference>
<sequence length="484" mass="49298">MSPNLRDLLHELADHESAGAAATAPDTRSEVRHVMTDIRTLRTRRTAAVAVAAVTVLAAGVATATALTPAPRDPAVVDPAPTATAPTPTPSPSATPTPTAPPEPAQPAGWSVVGSLAAPPQALWSLAAAAVLPDPAGDATPPTTFADVRDGSWFGDFEAVDAGEVLVTSVTTANGQNALTGIDAATGAVRWVQRQDAEHPTTWTCSGTSSEGLVVCLGSSAEGTNELQLVDPLDGTVVRTMPIEPWVVSAGLAGDTVLVHGKPEPTTARWDGLDAVTGRTLWSHVEPGGASDEEVYGDVFALTEVWGTHARLDGFTYSAVVDTTTGERSTTGPQDLGPSEGPTVWAPAPGVEVPGLALDDSAVGISGTLVALGPTGDALWDARANQIEGVVGDTVLVEGADGVSALDLTTGAVRWSTSAGTVVTTDGERVLVHLHDERELVALALADGSTVWSLPAPAGEINGTSVTPRHLAVSGAGTVQLYAW</sequence>
<dbReference type="SUPFAM" id="SSF50998">
    <property type="entry name" value="Quinoprotein alcohol dehydrogenase-like"/>
    <property type="match status" value="1"/>
</dbReference>
<dbReference type="RefSeq" id="WP_183296399.1">
    <property type="nucleotide sequence ID" value="NZ_JACHVX010000003.1"/>
</dbReference>
<feature type="transmembrane region" description="Helical" evidence="2">
    <location>
        <begin position="47"/>
        <end position="67"/>
    </location>
</feature>
<reference evidence="4 5" key="1">
    <citation type="submission" date="2020-08" db="EMBL/GenBank/DDBJ databases">
        <title>The Agave Microbiome: Exploring the role of microbial communities in plant adaptations to desert environments.</title>
        <authorList>
            <person name="Partida-Martinez L.P."/>
        </authorList>
    </citation>
    <scope>NUCLEOTIDE SEQUENCE [LARGE SCALE GENOMIC DNA]</scope>
    <source>
        <strain evidence="4 5">RAS26</strain>
    </source>
</reference>
<reference evidence="4 5" key="2">
    <citation type="submission" date="2020-08" db="EMBL/GenBank/DDBJ databases">
        <authorList>
            <person name="Partida-Martinez L."/>
            <person name="Huntemann M."/>
            <person name="Clum A."/>
            <person name="Wang J."/>
            <person name="Palaniappan K."/>
            <person name="Ritter S."/>
            <person name="Chen I.-M."/>
            <person name="Stamatis D."/>
            <person name="Reddy T."/>
            <person name="O'Malley R."/>
            <person name="Daum C."/>
            <person name="Shapiro N."/>
            <person name="Ivanova N."/>
            <person name="Kyrpides N."/>
            <person name="Woyke T."/>
        </authorList>
    </citation>
    <scope>NUCLEOTIDE SEQUENCE [LARGE SCALE GENOMIC DNA]</scope>
    <source>
        <strain evidence="4 5">RAS26</strain>
    </source>
</reference>
<dbReference type="EMBL" id="JACHVX010000003">
    <property type="protein sequence ID" value="MBB2923583.1"/>
    <property type="molecule type" value="Genomic_DNA"/>
</dbReference>
<feature type="domain" description="Pyrrolo-quinoline quinone repeat" evidence="3">
    <location>
        <begin position="367"/>
        <end position="465"/>
    </location>
</feature>
<keyword evidence="2" id="KW-0472">Membrane</keyword>
<feature type="compositionally biased region" description="Low complexity" evidence="1">
    <location>
        <begin position="70"/>
        <end position="86"/>
    </location>
</feature>
<comment type="caution">
    <text evidence="4">The sequence shown here is derived from an EMBL/GenBank/DDBJ whole genome shotgun (WGS) entry which is preliminary data.</text>
</comment>
<evidence type="ECO:0000313" key="5">
    <source>
        <dbReference type="Proteomes" id="UP000518206"/>
    </source>
</evidence>
<accession>A0A7W4UHC5</accession>
<dbReference type="AlphaFoldDB" id="A0A7W4UHC5"/>
<evidence type="ECO:0000313" key="4">
    <source>
        <dbReference type="EMBL" id="MBB2923583.1"/>
    </source>
</evidence>
<protein>
    <submittedName>
        <fullName evidence="4">Outer membrane protein assembly factor BamB</fullName>
    </submittedName>
</protein>
<evidence type="ECO:0000259" key="3">
    <source>
        <dbReference type="Pfam" id="PF13360"/>
    </source>
</evidence>
<keyword evidence="2" id="KW-1133">Transmembrane helix</keyword>
<dbReference type="InterPro" id="IPR002372">
    <property type="entry name" value="PQQ_rpt_dom"/>
</dbReference>
<feature type="compositionally biased region" description="Pro residues" evidence="1">
    <location>
        <begin position="87"/>
        <end position="105"/>
    </location>
</feature>
<dbReference type="InterPro" id="IPR011047">
    <property type="entry name" value="Quinoprotein_ADH-like_sf"/>
</dbReference>
<keyword evidence="2" id="KW-0812">Transmembrane</keyword>
<proteinExistence type="predicted"/>
<dbReference type="InterPro" id="IPR015943">
    <property type="entry name" value="WD40/YVTN_repeat-like_dom_sf"/>
</dbReference>
<name>A0A7W4UHC5_9CELL</name>
<organism evidence="4 5">
    <name type="scientific">Cellulomonas cellasea</name>
    <dbReference type="NCBI Taxonomy" id="43670"/>
    <lineage>
        <taxon>Bacteria</taxon>
        <taxon>Bacillati</taxon>
        <taxon>Actinomycetota</taxon>
        <taxon>Actinomycetes</taxon>
        <taxon>Micrococcales</taxon>
        <taxon>Cellulomonadaceae</taxon>
        <taxon>Cellulomonas</taxon>
    </lineage>
</organism>